<dbReference type="Proteomes" id="UP000237347">
    <property type="component" value="Unassembled WGS sequence"/>
</dbReference>
<accession>A0AAW0M6K9</accession>
<proteinExistence type="predicted"/>
<reference evidence="1 2" key="1">
    <citation type="journal article" date="2018" name="Sci. Data">
        <title>The draft genome sequence of cork oak.</title>
        <authorList>
            <person name="Ramos A.M."/>
            <person name="Usie A."/>
            <person name="Barbosa P."/>
            <person name="Barros P.M."/>
            <person name="Capote T."/>
            <person name="Chaves I."/>
            <person name="Simoes F."/>
            <person name="Abreu I."/>
            <person name="Carrasquinho I."/>
            <person name="Faro C."/>
            <person name="Guimaraes J.B."/>
            <person name="Mendonca D."/>
            <person name="Nobrega F."/>
            <person name="Rodrigues L."/>
            <person name="Saibo N.J.M."/>
            <person name="Varela M.C."/>
            <person name="Egas C."/>
            <person name="Matos J."/>
            <person name="Miguel C.M."/>
            <person name="Oliveira M.M."/>
            <person name="Ricardo C.P."/>
            <person name="Goncalves S."/>
        </authorList>
    </citation>
    <scope>NUCLEOTIDE SEQUENCE [LARGE SCALE GENOMIC DNA]</scope>
    <source>
        <strain evidence="2">cv. HL8</strain>
    </source>
</reference>
<dbReference type="AlphaFoldDB" id="A0AAW0M6K9"/>
<gene>
    <name evidence="1" type="ORF">CFP56_004805</name>
</gene>
<protein>
    <submittedName>
        <fullName evidence="1">Uncharacterized protein</fullName>
    </submittedName>
</protein>
<name>A0AAW0M6K9_QUESU</name>
<evidence type="ECO:0000313" key="2">
    <source>
        <dbReference type="Proteomes" id="UP000237347"/>
    </source>
</evidence>
<comment type="caution">
    <text evidence="1">The sequence shown here is derived from an EMBL/GenBank/DDBJ whole genome shotgun (WGS) entry which is preliminary data.</text>
</comment>
<evidence type="ECO:0000313" key="1">
    <source>
        <dbReference type="EMBL" id="KAK7859637.1"/>
    </source>
</evidence>
<sequence>MEISGLYSVPIAIESADSSLFAGEILVTVLSECTENKESQKTPSQHPCGVSKSNEEVTFFSLEFESHLSQIFNSNLRHALTQIPFHPKLAPPNYAIAPLILAFFLSPSLPLHHYNT</sequence>
<keyword evidence="2" id="KW-1185">Reference proteome</keyword>
<organism evidence="1 2">
    <name type="scientific">Quercus suber</name>
    <name type="common">Cork oak</name>
    <dbReference type="NCBI Taxonomy" id="58331"/>
    <lineage>
        <taxon>Eukaryota</taxon>
        <taxon>Viridiplantae</taxon>
        <taxon>Streptophyta</taxon>
        <taxon>Embryophyta</taxon>
        <taxon>Tracheophyta</taxon>
        <taxon>Spermatophyta</taxon>
        <taxon>Magnoliopsida</taxon>
        <taxon>eudicotyledons</taxon>
        <taxon>Gunneridae</taxon>
        <taxon>Pentapetalae</taxon>
        <taxon>rosids</taxon>
        <taxon>fabids</taxon>
        <taxon>Fagales</taxon>
        <taxon>Fagaceae</taxon>
        <taxon>Quercus</taxon>
    </lineage>
</organism>
<dbReference type="EMBL" id="PKMF04000011">
    <property type="protein sequence ID" value="KAK7859637.1"/>
    <property type="molecule type" value="Genomic_DNA"/>
</dbReference>